<evidence type="ECO:0000313" key="1">
    <source>
        <dbReference type="EMBL" id="HIZ03913.1"/>
    </source>
</evidence>
<organism evidence="1 2">
    <name type="scientific">Candidatus Borkfalkia avistercoris</name>
    <dbReference type="NCBI Taxonomy" id="2838504"/>
    <lineage>
        <taxon>Bacteria</taxon>
        <taxon>Bacillati</taxon>
        <taxon>Bacillota</taxon>
        <taxon>Clostridia</taxon>
        <taxon>Christensenellales</taxon>
        <taxon>Christensenellaceae</taxon>
        <taxon>Candidatus Borkfalkia</taxon>
    </lineage>
</organism>
<gene>
    <name evidence="1" type="ORF">H9727_06460</name>
</gene>
<comment type="caution">
    <text evidence="1">The sequence shown here is derived from an EMBL/GenBank/DDBJ whole genome shotgun (WGS) entry which is preliminary data.</text>
</comment>
<evidence type="ECO:0000313" key="2">
    <source>
        <dbReference type="Proteomes" id="UP000824132"/>
    </source>
</evidence>
<protein>
    <submittedName>
        <fullName evidence="1">Uncharacterized protein</fullName>
    </submittedName>
</protein>
<dbReference type="AlphaFoldDB" id="A0A9D2CZX0"/>
<accession>A0A9D2CZX0</accession>
<dbReference type="Proteomes" id="UP000824132">
    <property type="component" value="Unassembled WGS sequence"/>
</dbReference>
<dbReference type="EMBL" id="DXCL01000039">
    <property type="protein sequence ID" value="HIZ03913.1"/>
    <property type="molecule type" value="Genomic_DNA"/>
</dbReference>
<sequence>MSKVWIDDRAHWKRPFTNKRYLHPPFSEEVITMWPDGKIMFEEVNPKITPFHYTASAFKILRGENFSEIDFKKISYETDPEGIPVHAFVSPGNVSMRMEAFCSIGRSPVAYTKLRFENHSGKAVDEMFSLIVRSGNMKCLMGMDEDCYAHMNTNLGNWGFVPCGFLPTEKGAIDENNELRIDGLEGCATEWIGNEKGIPWRYRGMLCVRFTLPAGGAKEFYVAFCRKASAPGIGAYEEEKKKAAAFWLGELEKISVFPKKENKKYYTMYRTLVANSLQMFACPKGENYVIPRQGCTQNNIWPAEAVYLLRALDRIGDFRIYTEKAIDFYFERLYVTEGEEKGSFMTMDRSIGWASDTAAVLESVAYHMYYGTRADYQKYGARAFEIYSWIEKKRAQTKNGDYAGKGLFPPMRSCDWDDVYQTWTKTDVFNLQAYRALICAFTKYEDPQTASVVAGYRDYLRCMQDVLEEVARRYSDGDELIVPMHLGQEVSEPQQGGPFVHDGVSLIYNDVCPPGSEYAGQIEQYYKNRCMFQKGLHGLMNCGLLPYQQWDPWAGHVWYTGFVEQEWFNVFLREGRRKDAKQTLDAQLRYSMTSEFYVCERYCDNDPYFVPWLPNASGNGRIIEMLCDYYIG</sequence>
<reference evidence="1" key="2">
    <citation type="submission" date="2021-04" db="EMBL/GenBank/DDBJ databases">
        <authorList>
            <person name="Gilroy R."/>
        </authorList>
    </citation>
    <scope>NUCLEOTIDE SEQUENCE</scope>
    <source>
        <strain evidence="1">CHK187-5294</strain>
    </source>
</reference>
<proteinExistence type="predicted"/>
<reference evidence="1" key="1">
    <citation type="journal article" date="2021" name="PeerJ">
        <title>Extensive microbial diversity within the chicken gut microbiome revealed by metagenomics and culture.</title>
        <authorList>
            <person name="Gilroy R."/>
            <person name="Ravi A."/>
            <person name="Getino M."/>
            <person name="Pursley I."/>
            <person name="Horton D.L."/>
            <person name="Alikhan N.F."/>
            <person name="Baker D."/>
            <person name="Gharbi K."/>
            <person name="Hall N."/>
            <person name="Watson M."/>
            <person name="Adriaenssens E.M."/>
            <person name="Foster-Nyarko E."/>
            <person name="Jarju S."/>
            <person name="Secka A."/>
            <person name="Antonio M."/>
            <person name="Oren A."/>
            <person name="Chaudhuri R.R."/>
            <person name="La Ragione R."/>
            <person name="Hildebrand F."/>
            <person name="Pallen M.J."/>
        </authorList>
    </citation>
    <scope>NUCLEOTIDE SEQUENCE</scope>
    <source>
        <strain evidence="1">CHK187-5294</strain>
    </source>
</reference>
<name>A0A9D2CZX0_9FIRM</name>